<evidence type="ECO:0000259" key="2">
    <source>
        <dbReference type="Pfam" id="PF07589"/>
    </source>
</evidence>
<proteinExistence type="predicted"/>
<feature type="chain" id="PRO_5045450150" description="Ice-binding protein C-terminal domain-containing protein" evidence="1">
    <location>
        <begin position="23"/>
        <end position="244"/>
    </location>
</feature>
<dbReference type="RefSeq" id="WP_310267941.1">
    <property type="nucleotide sequence ID" value="NZ_JAVDXU010000003.1"/>
</dbReference>
<gene>
    <name evidence="3" type="ORF">J2X20_003843</name>
</gene>
<evidence type="ECO:0000313" key="4">
    <source>
        <dbReference type="Proteomes" id="UP001180453"/>
    </source>
</evidence>
<reference evidence="3 4" key="1">
    <citation type="submission" date="2023-07" db="EMBL/GenBank/DDBJ databases">
        <title>Sorghum-associated microbial communities from plants grown in Nebraska, USA.</title>
        <authorList>
            <person name="Schachtman D."/>
        </authorList>
    </citation>
    <scope>NUCLEOTIDE SEQUENCE [LARGE SCALE GENOMIC DNA]</scope>
    <source>
        <strain evidence="3 4">BE314</strain>
    </source>
</reference>
<keyword evidence="4" id="KW-1185">Reference proteome</keyword>
<dbReference type="Proteomes" id="UP001180453">
    <property type="component" value="Unassembled WGS sequence"/>
</dbReference>
<feature type="signal peptide" evidence="1">
    <location>
        <begin position="1"/>
        <end position="22"/>
    </location>
</feature>
<accession>A0ABU1YSF2</accession>
<organism evidence="3 4">
    <name type="scientific">Roseateles saccharophilus</name>
    <name type="common">Pseudomonas saccharophila</name>
    <dbReference type="NCBI Taxonomy" id="304"/>
    <lineage>
        <taxon>Bacteria</taxon>
        <taxon>Pseudomonadati</taxon>
        <taxon>Pseudomonadota</taxon>
        <taxon>Betaproteobacteria</taxon>
        <taxon>Burkholderiales</taxon>
        <taxon>Sphaerotilaceae</taxon>
        <taxon>Roseateles</taxon>
    </lineage>
</organism>
<dbReference type="NCBIfam" id="TIGR02595">
    <property type="entry name" value="PEP_CTERM"/>
    <property type="match status" value="1"/>
</dbReference>
<keyword evidence="1" id="KW-0732">Signal</keyword>
<protein>
    <recommendedName>
        <fullName evidence="2">Ice-binding protein C-terminal domain-containing protein</fullName>
    </recommendedName>
</protein>
<sequence>MSKTLKTLVAAAALAAAGVASATPIVGIANLTIGQVIVTNGNIDWNNDPLNIDPPPNGATSTSGDFAVINLRTGSFLGVPVLSAGTIRDMANPVVLPGETGNAFPMGVLTNYSKFLTFAAKPNWIFDATFLVPGLGASPFTVSQVGPNVSVTMTVLGQACDDLNTNGVCDAGDDMTKWTGIFSAQYTNTNVAALSATILGGGALDNNSWSGTIEATRLPEPASLALVGLAIAGLGVASRRRAAK</sequence>
<dbReference type="InterPro" id="IPR013424">
    <property type="entry name" value="Ice-binding_C"/>
</dbReference>
<feature type="domain" description="Ice-binding protein C-terminal" evidence="2">
    <location>
        <begin position="219"/>
        <end position="241"/>
    </location>
</feature>
<comment type="caution">
    <text evidence="3">The sequence shown here is derived from an EMBL/GenBank/DDBJ whole genome shotgun (WGS) entry which is preliminary data.</text>
</comment>
<dbReference type="Pfam" id="PF07589">
    <property type="entry name" value="PEP-CTERM"/>
    <property type="match status" value="1"/>
</dbReference>
<evidence type="ECO:0000256" key="1">
    <source>
        <dbReference type="SAM" id="SignalP"/>
    </source>
</evidence>
<name>A0ABU1YSF2_ROSSA</name>
<evidence type="ECO:0000313" key="3">
    <source>
        <dbReference type="EMBL" id="MDR7271175.1"/>
    </source>
</evidence>
<dbReference type="EMBL" id="JAVDXU010000003">
    <property type="protein sequence ID" value="MDR7271175.1"/>
    <property type="molecule type" value="Genomic_DNA"/>
</dbReference>